<dbReference type="CDD" id="cd00041">
    <property type="entry name" value="CUB"/>
    <property type="match status" value="1"/>
</dbReference>
<dbReference type="SUPFAM" id="SSF49854">
    <property type="entry name" value="Spermadhesin, CUB domain"/>
    <property type="match status" value="1"/>
</dbReference>
<feature type="non-terminal residue" evidence="17">
    <location>
        <position position="470"/>
    </location>
</feature>
<dbReference type="PROSITE" id="PS51864">
    <property type="entry name" value="ASTACIN"/>
    <property type="match status" value="1"/>
</dbReference>
<evidence type="ECO:0000313" key="18">
    <source>
        <dbReference type="Proteomes" id="UP001328107"/>
    </source>
</evidence>
<feature type="disulfide bond" evidence="13">
    <location>
        <begin position="147"/>
        <end position="302"/>
    </location>
</feature>
<feature type="domain" description="CUB" evidence="15">
    <location>
        <begin position="341"/>
        <end position="451"/>
    </location>
</feature>
<keyword evidence="2" id="KW-0964">Secreted</keyword>
<keyword evidence="5 13" id="KW-0479">Metal-binding</keyword>
<keyword evidence="18" id="KW-1185">Reference proteome</keyword>
<comment type="caution">
    <text evidence="17">The sequence shown here is derived from an EMBL/GenBank/DDBJ whole genome shotgun (WGS) entry which is preliminary data.</text>
</comment>
<dbReference type="FunFam" id="3.40.390.10:FF:000028">
    <property type="entry name" value="Zinc metalloproteinase"/>
    <property type="match status" value="1"/>
</dbReference>
<keyword evidence="3" id="KW-0245">EGF-like domain</keyword>
<dbReference type="EMBL" id="BTRK01000001">
    <property type="protein sequence ID" value="GMR31093.1"/>
    <property type="molecule type" value="Genomic_DNA"/>
</dbReference>
<keyword evidence="4 13" id="KW-0645">Protease</keyword>
<proteinExistence type="predicted"/>
<feature type="domain" description="Peptidase M12A" evidence="16">
    <location>
        <begin position="106"/>
        <end position="303"/>
    </location>
</feature>
<gene>
    <name evidence="17" type="ORF">PMAYCL1PPCAC_01288</name>
</gene>
<feature type="active site" evidence="13">
    <location>
        <position position="196"/>
    </location>
</feature>
<feature type="binding site" evidence="13">
    <location>
        <position position="195"/>
    </location>
    <ligand>
        <name>Zn(2+)</name>
        <dbReference type="ChEBI" id="CHEBI:29105"/>
        <note>catalytic</note>
    </ligand>
</feature>
<organism evidence="17 18">
    <name type="scientific">Pristionchus mayeri</name>
    <dbReference type="NCBI Taxonomy" id="1317129"/>
    <lineage>
        <taxon>Eukaryota</taxon>
        <taxon>Metazoa</taxon>
        <taxon>Ecdysozoa</taxon>
        <taxon>Nematoda</taxon>
        <taxon>Chromadorea</taxon>
        <taxon>Rhabditida</taxon>
        <taxon>Rhabditina</taxon>
        <taxon>Diplogasteromorpha</taxon>
        <taxon>Diplogasteroidea</taxon>
        <taxon>Neodiplogasteridae</taxon>
        <taxon>Pristionchus</taxon>
    </lineage>
</organism>
<keyword evidence="11" id="KW-0325">Glycoprotein</keyword>
<dbReference type="GO" id="GO:0004222">
    <property type="term" value="F:metalloendopeptidase activity"/>
    <property type="evidence" value="ECO:0007669"/>
    <property type="project" value="UniProtKB-UniRule"/>
</dbReference>
<dbReference type="SMART" id="SM00235">
    <property type="entry name" value="ZnMc"/>
    <property type="match status" value="1"/>
</dbReference>
<dbReference type="SUPFAM" id="SSF55486">
    <property type="entry name" value="Metalloproteases ('zincins'), catalytic domain"/>
    <property type="match status" value="1"/>
</dbReference>
<evidence type="ECO:0000256" key="9">
    <source>
        <dbReference type="ARBA" id="ARBA00023049"/>
    </source>
</evidence>
<keyword evidence="9 13" id="KW-0482">Metalloprotease</keyword>
<dbReference type="Gene3D" id="2.60.120.290">
    <property type="entry name" value="Spermadhesin, CUB domain"/>
    <property type="match status" value="1"/>
</dbReference>
<dbReference type="PROSITE" id="PS00022">
    <property type="entry name" value="EGF_1"/>
    <property type="match status" value="1"/>
</dbReference>
<dbReference type="PANTHER" id="PTHR10127">
    <property type="entry name" value="DISCOIDIN, CUB, EGF, LAMININ , AND ZINC METALLOPROTEASE DOMAIN CONTAINING"/>
    <property type="match status" value="1"/>
</dbReference>
<evidence type="ECO:0000259" key="15">
    <source>
        <dbReference type="PROSITE" id="PS01180"/>
    </source>
</evidence>
<evidence type="ECO:0000256" key="7">
    <source>
        <dbReference type="ARBA" id="ARBA00022801"/>
    </source>
</evidence>
<comment type="caution">
    <text evidence="12">Lacks conserved residue(s) required for the propagation of feature annotation.</text>
</comment>
<evidence type="ECO:0000256" key="8">
    <source>
        <dbReference type="ARBA" id="ARBA00022833"/>
    </source>
</evidence>
<evidence type="ECO:0000256" key="10">
    <source>
        <dbReference type="ARBA" id="ARBA00023157"/>
    </source>
</evidence>
<feature type="signal peptide" evidence="14">
    <location>
        <begin position="1"/>
        <end position="17"/>
    </location>
</feature>
<dbReference type="InterPro" id="IPR006026">
    <property type="entry name" value="Peptidase_Metallo"/>
</dbReference>
<dbReference type="PRINTS" id="PR00480">
    <property type="entry name" value="ASTACIN"/>
</dbReference>
<evidence type="ECO:0000256" key="5">
    <source>
        <dbReference type="ARBA" id="ARBA00022723"/>
    </source>
</evidence>
<dbReference type="InterPro" id="IPR001506">
    <property type="entry name" value="Peptidase_M12A"/>
</dbReference>
<dbReference type="InterPro" id="IPR000859">
    <property type="entry name" value="CUB_dom"/>
</dbReference>
<dbReference type="CDD" id="cd04280">
    <property type="entry name" value="ZnMc_astacin_like"/>
    <property type="match status" value="1"/>
</dbReference>
<evidence type="ECO:0000256" key="1">
    <source>
        <dbReference type="ARBA" id="ARBA00004613"/>
    </source>
</evidence>
<dbReference type="Pfam" id="PF01400">
    <property type="entry name" value="Astacin"/>
    <property type="match status" value="1"/>
</dbReference>
<evidence type="ECO:0000256" key="11">
    <source>
        <dbReference type="ARBA" id="ARBA00023180"/>
    </source>
</evidence>
<dbReference type="GO" id="GO:0006508">
    <property type="term" value="P:proteolysis"/>
    <property type="evidence" value="ECO:0007669"/>
    <property type="project" value="UniProtKB-KW"/>
</dbReference>
<keyword evidence="7 13" id="KW-0378">Hydrolase</keyword>
<sequence length="470" mass="52726">MFRIATLLLLVPHLARCQQEVSTASDYGRVREILHEFYSQAAKAYGHDYDPDAVQEDVTKVKCEENNEVCANKKYWGDLFENDIVLTLPQAENLLDENSGRRGKRQAQPTADSFWRTLLVPYFFGFQDLTWQNLIRSALRHVESETCIRFSENGPGPDKLMYIRGSGCWSNVGRIGGTQQVSIGYGCDAMGIVAHETLHALGLWHEQSRTDRDSHIFINPSAIIRGTEGNFQKRTPQTSDNMNQPYDLGSVMHYSPKSFTNNYNTPTISTRDSRFQHTIGQREAVSFKDAKMINLRYCDRVCTRKLNCKNGGYTDPNNCGKCKCPAGYGGTYCDQVQRTSCGGEILASSYQTSLVSGNVYAGTHCVWRIRSPAGQKLELDVQKVNFVCRETCSSYVEIKYGINKETVGARLCCEQQKTKILAENGEVIIIFKGETGLQPGYLGFELKYRYYGSATTTTPQPTTTTVATTT</sequence>
<dbReference type="SMART" id="SM00042">
    <property type="entry name" value="CUB"/>
    <property type="match status" value="1"/>
</dbReference>
<comment type="cofactor">
    <cofactor evidence="13 14">
        <name>Zn(2+)</name>
        <dbReference type="ChEBI" id="CHEBI:29105"/>
    </cofactor>
    <text evidence="13 14">Binds 1 zinc ion per subunit.</text>
</comment>
<dbReference type="PROSITE" id="PS01180">
    <property type="entry name" value="CUB"/>
    <property type="match status" value="1"/>
</dbReference>
<dbReference type="EC" id="3.4.24.-" evidence="14"/>
<dbReference type="GO" id="GO:0018996">
    <property type="term" value="P:molting cycle, collagen and cuticulin-based cuticle"/>
    <property type="evidence" value="ECO:0007669"/>
    <property type="project" value="InterPro"/>
</dbReference>
<reference evidence="18" key="1">
    <citation type="submission" date="2022-10" db="EMBL/GenBank/DDBJ databases">
        <title>Genome assembly of Pristionchus species.</title>
        <authorList>
            <person name="Yoshida K."/>
            <person name="Sommer R.J."/>
        </authorList>
    </citation>
    <scope>NUCLEOTIDE SEQUENCE [LARGE SCALE GENOMIC DNA]</scope>
    <source>
        <strain evidence="18">RS5460</strain>
    </source>
</reference>
<dbReference type="InterPro" id="IPR024079">
    <property type="entry name" value="MetalloPept_cat_dom_sf"/>
</dbReference>
<keyword evidence="10 13" id="KW-1015">Disulfide bond</keyword>
<dbReference type="Gene3D" id="3.40.390.10">
    <property type="entry name" value="Collagenase (Catalytic Domain)"/>
    <property type="match status" value="1"/>
</dbReference>
<evidence type="ECO:0000256" key="2">
    <source>
        <dbReference type="ARBA" id="ARBA00022525"/>
    </source>
</evidence>
<keyword evidence="8 13" id="KW-0862">Zinc</keyword>
<dbReference type="InterPro" id="IPR034035">
    <property type="entry name" value="Astacin-like_dom"/>
</dbReference>
<dbReference type="PIRSF" id="PIRSF036365">
    <property type="entry name" value="Astacin_nematoda"/>
    <property type="match status" value="1"/>
</dbReference>
<dbReference type="InterPro" id="IPR000742">
    <property type="entry name" value="EGF"/>
</dbReference>
<feature type="binding site" evidence="13">
    <location>
        <position position="205"/>
    </location>
    <ligand>
        <name>Zn(2+)</name>
        <dbReference type="ChEBI" id="CHEBI:29105"/>
        <note>catalytic</note>
    </ligand>
</feature>
<evidence type="ECO:0000256" key="14">
    <source>
        <dbReference type="RuleBase" id="RU361183"/>
    </source>
</evidence>
<dbReference type="Pfam" id="PF00431">
    <property type="entry name" value="CUB"/>
    <property type="match status" value="1"/>
</dbReference>
<dbReference type="AlphaFoldDB" id="A0AAN4Z370"/>
<evidence type="ECO:0000256" key="6">
    <source>
        <dbReference type="ARBA" id="ARBA00022729"/>
    </source>
</evidence>
<dbReference type="PROSITE" id="PS01186">
    <property type="entry name" value="EGF_2"/>
    <property type="match status" value="1"/>
</dbReference>
<dbReference type="InterPro" id="IPR017050">
    <property type="entry name" value="Metallopeptidase_nem"/>
</dbReference>
<dbReference type="Proteomes" id="UP001328107">
    <property type="component" value="Unassembled WGS sequence"/>
</dbReference>
<protein>
    <recommendedName>
        <fullName evidence="14">Metalloendopeptidase</fullName>
        <ecNumber evidence="14">3.4.24.-</ecNumber>
    </recommendedName>
</protein>
<dbReference type="GO" id="GO:0008270">
    <property type="term" value="F:zinc ion binding"/>
    <property type="evidence" value="ECO:0007669"/>
    <property type="project" value="UniProtKB-UniRule"/>
</dbReference>
<dbReference type="InterPro" id="IPR035914">
    <property type="entry name" value="Sperma_CUB_dom_sf"/>
</dbReference>
<feature type="chain" id="PRO_5042666173" description="Metalloendopeptidase" evidence="14">
    <location>
        <begin position="18"/>
        <end position="470"/>
    </location>
</feature>
<keyword evidence="6 14" id="KW-0732">Signal</keyword>
<evidence type="ECO:0000256" key="4">
    <source>
        <dbReference type="ARBA" id="ARBA00022670"/>
    </source>
</evidence>
<dbReference type="PANTHER" id="PTHR10127:SF831">
    <property type="entry name" value="ZINC METALLOPROTEINASE NAS-37"/>
    <property type="match status" value="1"/>
</dbReference>
<feature type="binding site" evidence="13">
    <location>
        <position position="199"/>
    </location>
    <ligand>
        <name>Zn(2+)</name>
        <dbReference type="ChEBI" id="CHEBI:29105"/>
        <note>catalytic</note>
    </ligand>
</feature>
<dbReference type="GO" id="GO:0005576">
    <property type="term" value="C:extracellular region"/>
    <property type="evidence" value="ECO:0007669"/>
    <property type="project" value="UniProtKB-SubCell"/>
</dbReference>
<accession>A0AAN4Z370</accession>
<comment type="subcellular location">
    <subcellularLocation>
        <location evidence="1">Secreted</location>
    </subcellularLocation>
</comment>
<evidence type="ECO:0000256" key="13">
    <source>
        <dbReference type="PROSITE-ProRule" id="PRU01211"/>
    </source>
</evidence>
<evidence type="ECO:0000256" key="3">
    <source>
        <dbReference type="ARBA" id="ARBA00022536"/>
    </source>
</evidence>
<evidence type="ECO:0000256" key="12">
    <source>
        <dbReference type="PROSITE-ProRule" id="PRU00059"/>
    </source>
</evidence>
<evidence type="ECO:0000313" key="17">
    <source>
        <dbReference type="EMBL" id="GMR31093.1"/>
    </source>
</evidence>
<evidence type="ECO:0000259" key="16">
    <source>
        <dbReference type="PROSITE" id="PS51864"/>
    </source>
</evidence>
<name>A0AAN4Z370_9BILA</name>